<gene>
    <name evidence="1" type="ORF">L3556_01350</name>
</gene>
<evidence type="ECO:0000313" key="2">
    <source>
        <dbReference type="Proteomes" id="UP001154265"/>
    </source>
</evidence>
<name>A0ABT6EWU6_9SYNE</name>
<dbReference type="Proteomes" id="UP001154265">
    <property type="component" value="Unassembled WGS sequence"/>
</dbReference>
<protein>
    <recommendedName>
        <fullName evidence="3">Capsule polysaccharide biosynthesis protein</fullName>
    </recommendedName>
</protein>
<evidence type="ECO:0000313" key="1">
    <source>
        <dbReference type="EMBL" id="MDG2989583.1"/>
    </source>
</evidence>
<keyword evidence="2" id="KW-1185">Reference proteome</keyword>
<organism evidence="1 2">
    <name type="scientific">Candidatus Synechococcus calcipolaris G9</name>
    <dbReference type="NCBI Taxonomy" id="1497997"/>
    <lineage>
        <taxon>Bacteria</taxon>
        <taxon>Bacillati</taxon>
        <taxon>Cyanobacteriota</taxon>
        <taxon>Cyanophyceae</taxon>
        <taxon>Synechococcales</taxon>
        <taxon>Synechococcaceae</taxon>
        <taxon>Synechococcus</taxon>
    </lineage>
</organism>
<accession>A0ABT6EWU6</accession>
<dbReference type="InterPro" id="IPR043148">
    <property type="entry name" value="TagF_C"/>
</dbReference>
<reference evidence="1" key="1">
    <citation type="journal article" date="2022" name="Genome Biol. Evol.">
        <title>A New Gene Family Diagnostic for Intracellular Biomineralization of Amorphous Ca Carbonates by Cyanobacteria.</title>
        <authorList>
            <person name="Benzerara K."/>
            <person name="Duprat E."/>
            <person name="Bitard-Feildel T."/>
            <person name="Caumes G."/>
            <person name="Cassier-Chauvat C."/>
            <person name="Chauvat F."/>
            <person name="Dezi M."/>
            <person name="Diop S.I."/>
            <person name="Gaschignard G."/>
            <person name="Gorgen S."/>
            <person name="Gugger M."/>
            <person name="Lopez-Garcia P."/>
            <person name="Millet M."/>
            <person name="Skouri-Panet F."/>
            <person name="Moreira D."/>
            <person name="Callebaut I."/>
        </authorList>
    </citation>
    <scope>NUCLEOTIDE SEQUENCE</scope>
    <source>
        <strain evidence="1">G9</strain>
    </source>
</reference>
<dbReference type="EMBL" id="JAKKUT010000001">
    <property type="protein sequence ID" value="MDG2989583.1"/>
    <property type="molecule type" value="Genomic_DNA"/>
</dbReference>
<reference evidence="1" key="2">
    <citation type="submission" date="2022-01" db="EMBL/GenBank/DDBJ databases">
        <authorList>
            <person name="Zivanovic Y."/>
            <person name="Moreira D."/>
            <person name="Lopez-Garcia P."/>
        </authorList>
    </citation>
    <scope>NUCLEOTIDE SEQUENCE</scope>
    <source>
        <strain evidence="1">G9</strain>
    </source>
</reference>
<comment type="caution">
    <text evidence="1">The sequence shown here is derived from an EMBL/GenBank/DDBJ whole genome shotgun (WGS) entry which is preliminary data.</text>
</comment>
<dbReference type="RefSeq" id="WP_277865503.1">
    <property type="nucleotide sequence ID" value="NZ_JAKKUT010000001.1"/>
</dbReference>
<evidence type="ECO:0008006" key="3">
    <source>
        <dbReference type="Google" id="ProtNLM"/>
    </source>
</evidence>
<proteinExistence type="predicted"/>
<sequence length="443" mass="51859">MIKVLNYLKSIFYPLSSYIFSDTWQKPTRCDVLLVCNDNDRGYVYKNQAYAQILDSFGDCLEKQGFTVQSIVRLPYSKLIGNKAYRNPIEFPWIEEIYASAKFRSRLLKFIHKPITKRKIINNWIETQLVNSWKNILLQSNAKIVIGIQPTTYICKACHDRKILVYDLQHGMIDPDEIFIQALGYYNKNYKDLTILESSPHGFLCWDQKTASNLRKKIDHDVISTYSIGHPWLNRFLRNDPADQLVQEARKQWRCLKNDKPKILVSLQWGMKENYSQYVPNFVMPLALEDVILAEGDKYHWLVRLHPVQIRGDEISYVLNYLEQTFGKNRTIEWDVPSNAPLPIVLEWSDLHITFDSSTTIEAAMMGVKTGLLSPEIGSYYSYEREIGMATHLLLDSLIIQEWIMSKIESKKHQKKLNDVDKLNYNDSELDNFIKFIKSIIYE</sequence>
<dbReference type="Gene3D" id="3.40.50.12580">
    <property type="match status" value="1"/>
</dbReference>